<reference evidence="2" key="1">
    <citation type="journal article" date="2019" name="Int. J. Syst. Evol. Microbiol.">
        <title>The Global Catalogue of Microorganisms (GCM) 10K type strain sequencing project: providing services to taxonomists for standard genome sequencing and annotation.</title>
        <authorList>
            <consortium name="The Broad Institute Genomics Platform"/>
            <consortium name="The Broad Institute Genome Sequencing Center for Infectious Disease"/>
            <person name="Wu L."/>
            <person name="Ma J."/>
        </authorList>
    </citation>
    <scope>NUCLEOTIDE SEQUENCE [LARGE SCALE GENOMIC DNA]</scope>
    <source>
        <strain evidence="2">JCM 18409</strain>
    </source>
</reference>
<gene>
    <name evidence="1" type="ORF">GCM10023335_54670</name>
</gene>
<comment type="caution">
    <text evidence="1">The sequence shown here is derived from an EMBL/GenBank/DDBJ whole genome shotgun (WGS) entry which is preliminary data.</text>
</comment>
<organism evidence="1 2">
    <name type="scientific">Streptomyces siamensis</name>
    <dbReference type="NCBI Taxonomy" id="1274986"/>
    <lineage>
        <taxon>Bacteria</taxon>
        <taxon>Bacillati</taxon>
        <taxon>Actinomycetota</taxon>
        <taxon>Actinomycetes</taxon>
        <taxon>Kitasatosporales</taxon>
        <taxon>Streptomycetaceae</taxon>
        <taxon>Streptomyces</taxon>
    </lineage>
</organism>
<name>A0ABP9J6X4_9ACTN</name>
<keyword evidence="2" id="KW-1185">Reference proteome</keyword>
<accession>A0ABP9J6X4</accession>
<evidence type="ECO:0000313" key="2">
    <source>
        <dbReference type="Proteomes" id="UP001501759"/>
    </source>
</evidence>
<dbReference type="Proteomes" id="UP001501759">
    <property type="component" value="Unassembled WGS sequence"/>
</dbReference>
<evidence type="ECO:0000313" key="1">
    <source>
        <dbReference type="EMBL" id="GAA5022636.1"/>
    </source>
</evidence>
<dbReference type="EMBL" id="BAABKB010000023">
    <property type="protein sequence ID" value="GAA5022636.1"/>
    <property type="molecule type" value="Genomic_DNA"/>
</dbReference>
<protein>
    <submittedName>
        <fullName evidence="1">Uncharacterized protein</fullName>
    </submittedName>
</protein>
<proteinExistence type="predicted"/>
<sequence>MQAQRAHAVSGPAASRKARLLVWHGATPLSMREFRPPWLHDHILGISQLTEDRVLGDDTDDSRQEKNG</sequence>